<sequence length="76" mass="8589">MVVVCLLSCLLLTEFDRYERHIYEEMAQMPPFQRKTLVLIGAQGVGRHSLKNRLIDINPQCFGTTVPSGRPTSTPN</sequence>
<protein>
    <submittedName>
        <fullName evidence="1">Uncharacterized protein</fullName>
    </submittedName>
</protein>
<name>A0ACC2FYS2_DALPE</name>
<evidence type="ECO:0000313" key="2">
    <source>
        <dbReference type="Proteomes" id="UP001157502"/>
    </source>
</evidence>
<organism evidence="1 2">
    <name type="scientific">Dallia pectoralis</name>
    <name type="common">Alaska blackfish</name>
    <dbReference type="NCBI Taxonomy" id="75939"/>
    <lineage>
        <taxon>Eukaryota</taxon>
        <taxon>Metazoa</taxon>
        <taxon>Chordata</taxon>
        <taxon>Craniata</taxon>
        <taxon>Vertebrata</taxon>
        <taxon>Euteleostomi</taxon>
        <taxon>Actinopterygii</taxon>
        <taxon>Neopterygii</taxon>
        <taxon>Teleostei</taxon>
        <taxon>Protacanthopterygii</taxon>
        <taxon>Esociformes</taxon>
        <taxon>Umbridae</taxon>
        <taxon>Dallia</taxon>
    </lineage>
</organism>
<evidence type="ECO:0000313" key="1">
    <source>
        <dbReference type="EMBL" id="KAJ7996508.1"/>
    </source>
</evidence>
<reference evidence="1" key="1">
    <citation type="submission" date="2021-05" db="EMBL/GenBank/DDBJ databases">
        <authorList>
            <person name="Pan Q."/>
            <person name="Jouanno E."/>
            <person name="Zahm M."/>
            <person name="Klopp C."/>
            <person name="Cabau C."/>
            <person name="Louis A."/>
            <person name="Berthelot C."/>
            <person name="Parey E."/>
            <person name="Roest Crollius H."/>
            <person name="Montfort J."/>
            <person name="Robinson-Rechavi M."/>
            <person name="Bouchez O."/>
            <person name="Lampietro C."/>
            <person name="Lopez Roques C."/>
            <person name="Donnadieu C."/>
            <person name="Postlethwait J."/>
            <person name="Bobe J."/>
            <person name="Dillon D."/>
            <person name="Chandos A."/>
            <person name="von Hippel F."/>
            <person name="Guiguen Y."/>
        </authorList>
    </citation>
    <scope>NUCLEOTIDE SEQUENCE</scope>
    <source>
        <strain evidence="1">YG-Jan2019</strain>
    </source>
</reference>
<proteinExistence type="predicted"/>
<gene>
    <name evidence="1" type="ORF">DPEC_G00237780</name>
</gene>
<comment type="caution">
    <text evidence="1">The sequence shown here is derived from an EMBL/GenBank/DDBJ whole genome shotgun (WGS) entry which is preliminary data.</text>
</comment>
<dbReference type="Proteomes" id="UP001157502">
    <property type="component" value="Chromosome 20"/>
</dbReference>
<keyword evidence="2" id="KW-1185">Reference proteome</keyword>
<dbReference type="EMBL" id="CM055747">
    <property type="protein sequence ID" value="KAJ7996508.1"/>
    <property type="molecule type" value="Genomic_DNA"/>
</dbReference>
<accession>A0ACC2FYS2</accession>